<protein>
    <submittedName>
        <fullName evidence="2 4">Uncharacterized protein</fullName>
    </submittedName>
</protein>
<dbReference type="EMBL" id="UYYA01005883">
    <property type="protein sequence ID" value="VDM64929.1"/>
    <property type="molecule type" value="Genomic_DNA"/>
</dbReference>
<dbReference type="AlphaFoldDB" id="A0A0R3Q2P5"/>
<keyword evidence="3" id="KW-1185">Reference proteome</keyword>
<organism evidence="4">
    <name type="scientific">Angiostrongylus costaricensis</name>
    <name type="common">Nematode worm</name>
    <dbReference type="NCBI Taxonomy" id="334426"/>
    <lineage>
        <taxon>Eukaryota</taxon>
        <taxon>Metazoa</taxon>
        <taxon>Ecdysozoa</taxon>
        <taxon>Nematoda</taxon>
        <taxon>Chromadorea</taxon>
        <taxon>Rhabditida</taxon>
        <taxon>Rhabditina</taxon>
        <taxon>Rhabditomorpha</taxon>
        <taxon>Strongyloidea</taxon>
        <taxon>Metastrongylidae</taxon>
        <taxon>Angiostrongylus</taxon>
    </lineage>
</organism>
<feature type="transmembrane region" description="Helical" evidence="1">
    <location>
        <begin position="70"/>
        <end position="94"/>
    </location>
</feature>
<evidence type="ECO:0000313" key="2">
    <source>
        <dbReference type="EMBL" id="VDM64929.1"/>
    </source>
</evidence>
<evidence type="ECO:0000256" key="1">
    <source>
        <dbReference type="SAM" id="Phobius"/>
    </source>
</evidence>
<reference evidence="4" key="1">
    <citation type="submission" date="2017-02" db="UniProtKB">
        <authorList>
            <consortium name="WormBaseParasite"/>
        </authorList>
    </citation>
    <scope>IDENTIFICATION</scope>
</reference>
<dbReference type="Proteomes" id="UP000267027">
    <property type="component" value="Unassembled WGS sequence"/>
</dbReference>
<keyword evidence="1" id="KW-1133">Transmembrane helix</keyword>
<dbReference type="WBParaSite" id="ACOC_0001334301-mRNA-1">
    <property type="protein sequence ID" value="ACOC_0001334301-mRNA-1"/>
    <property type="gene ID" value="ACOC_0001334301"/>
</dbReference>
<proteinExistence type="predicted"/>
<name>A0A0R3Q2P5_ANGCS</name>
<gene>
    <name evidence="2" type="ORF">ACOC_LOCUS13344</name>
</gene>
<dbReference type="OrthoDB" id="5872175at2759"/>
<reference evidence="2 3" key="2">
    <citation type="submission" date="2018-11" db="EMBL/GenBank/DDBJ databases">
        <authorList>
            <consortium name="Pathogen Informatics"/>
        </authorList>
    </citation>
    <scope>NUCLEOTIDE SEQUENCE [LARGE SCALE GENOMIC DNA]</scope>
    <source>
        <strain evidence="2 3">Costa Rica</strain>
    </source>
</reference>
<sequence length="148" mass="16968">MPEGDDEEGMKIQQLLERNRMLENFLISSKSRENQQAREIERLRQQNLELSEQVKRPQGISATDSSTSSYLRLLVVASIVAVLALYIICYAQLLNERRNSESLKEILERMGDIVEKLEVKHKAEIGVVPYISGAYTSCEGHLVKRLEY</sequence>
<accession>A0A0R3Q2P5</accession>
<keyword evidence="1" id="KW-0812">Transmembrane</keyword>
<evidence type="ECO:0000313" key="3">
    <source>
        <dbReference type="Proteomes" id="UP000267027"/>
    </source>
</evidence>
<evidence type="ECO:0000313" key="4">
    <source>
        <dbReference type="WBParaSite" id="ACOC_0001334301-mRNA-1"/>
    </source>
</evidence>
<keyword evidence="1" id="KW-0472">Membrane</keyword>